<reference evidence="2 3" key="1">
    <citation type="submission" date="2018-01" db="EMBL/GenBank/DDBJ databases">
        <title>Genomic Encyclopedia of Archaeal and Bacterial Type Strains, Phase II (KMG-II): from individual species to whole genera.</title>
        <authorList>
            <person name="Goeker M."/>
        </authorList>
    </citation>
    <scope>NUCLEOTIDE SEQUENCE [LARGE SCALE GENOMIC DNA]</scope>
    <source>
        <strain evidence="2 3">DSM 17023</strain>
    </source>
</reference>
<evidence type="ECO:0000313" key="3">
    <source>
        <dbReference type="Proteomes" id="UP000236959"/>
    </source>
</evidence>
<proteinExistence type="predicted"/>
<dbReference type="OrthoDB" id="4228364at2"/>
<dbReference type="RefSeq" id="WP_146048581.1">
    <property type="nucleotide sequence ID" value="NZ_PPCN01000007.1"/>
</dbReference>
<keyword evidence="3" id="KW-1185">Reference proteome</keyword>
<dbReference type="Pfam" id="PF00004">
    <property type="entry name" value="AAA"/>
    <property type="match status" value="1"/>
</dbReference>
<dbReference type="GO" id="GO:0016887">
    <property type="term" value="F:ATP hydrolysis activity"/>
    <property type="evidence" value="ECO:0007669"/>
    <property type="project" value="InterPro"/>
</dbReference>
<dbReference type="SUPFAM" id="SSF52540">
    <property type="entry name" value="P-loop containing nucleoside triphosphate hydrolases"/>
    <property type="match status" value="1"/>
</dbReference>
<sequence length="718" mass="79280">MKVRNEGIMLAGDSVTDICLLKLPARGGAKGSDRGFAIWTEGGGVELTERTLKALGFGIRRTLEDASPKTTRLHSLVTLAPIKIDRGTEVFDPKPKPDKPAEARVVSFDGYFRDATTFITPVREMEDDTDAPIRAIFLNDANGGVRDSKEVVTKIIEAKGVARFIIHKMHPPLRAGSRIRKALMDLSDLERLLIVSAMDLRLEGVRLRGHLSWDAVLEDLAEALKTSDNLLANLCEEYGKLLIQFDVEAVALLTSNEEGIKITFVFDPTSAEGDLAEERPGSLYGQMNAFACALAAALSEEDWVLGIESLKTALAAARVYAAGAIRVPLNDTTHPLLWPGIGIHREAAASTKMRTADKPKTDAERRYSEFEALRNIELTPSAIANDPDFRLILRLESGDLYELCSSIVKMGEDKVKTLPSARIGKFVTIDRTEMEGYRTIQRLIDRYLADESVTKPISIGVFGPPGAGKSFGIKQIVEKRNIPFREFNMSEAAEEALPGYFHELRDIRLRGKVPLCFFDEFDSRGRSIVARFLAPMQDGEFRDGTRTHPVGRAILVFAGGTAWTAEHFQKAARYKTDGTVNKPNDDQYQKAKDLKIPDFVSRLSTTLDVLGPNPVGQGDEEGHVLRRAVLLRNLIEKTLPQVATDGDGHADIDESVIRAFLSGGDFTFGARSIEQVLKMCAVPLSQARLGISDLPDESRLKLHLKTPTRFFQKVHNEA</sequence>
<name>A0A2S3URA7_9HYPH</name>
<organism evidence="2 3">
    <name type="scientific">Roseibium marinum</name>
    <dbReference type="NCBI Taxonomy" id="281252"/>
    <lineage>
        <taxon>Bacteria</taxon>
        <taxon>Pseudomonadati</taxon>
        <taxon>Pseudomonadota</taxon>
        <taxon>Alphaproteobacteria</taxon>
        <taxon>Hyphomicrobiales</taxon>
        <taxon>Stappiaceae</taxon>
        <taxon>Roseibium</taxon>
    </lineage>
</organism>
<evidence type="ECO:0000313" key="2">
    <source>
        <dbReference type="EMBL" id="POF30248.1"/>
    </source>
</evidence>
<dbReference type="InterPro" id="IPR027417">
    <property type="entry name" value="P-loop_NTPase"/>
</dbReference>
<accession>A0A2S3URA7</accession>
<dbReference type="InterPro" id="IPR003959">
    <property type="entry name" value="ATPase_AAA_core"/>
</dbReference>
<dbReference type="EMBL" id="PPCN01000007">
    <property type="protein sequence ID" value="POF30248.1"/>
    <property type="molecule type" value="Genomic_DNA"/>
</dbReference>
<dbReference type="GO" id="GO:0005524">
    <property type="term" value="F:ATP binding"/>
    <property type="evidence" value="ECO:0007669"/>
    <property type="project" value="InterPro"/>
</dbReference>
<feature type="domain" description="ATPase AAA-type core" evidence="1">
    <location>
        <begin position="461"/>
        <end position="528"/>
    </location>
</feature>
<evidence type="ECO:0000259" key="1">
    <source>
        <dbReference type="Pfam" id="PF00004"/>
    </source>
</evidence>
<gene>
    <name evidence="2" type="ORF">CLV41_107279</name>
</gene>
<comment type="caution">
    <text evidence="2">The sequence shown here is derived from an EMBL/GenBank/DDBJ whole genome shotgun (WGS) entry which is preliminary data.</text>
</comment>
<dbReference type="Proteomes" id="UP000236959">
    <property type="component" value="Unassembled WGS sequence"/>
</dbReference>
<dbReference type="Gene3D" id="3.40.50.300">
    <property type="entry name" value="P-loop containing nucleotide triphosphate hydrolases"/>
    <property type="match status" value="1"/>
</dbReference>
<protein>
    <submittedName>
        <fullName evidence="2">ATPase family protein associated with various cellular activities (AAA)</fullName>
    </submittedName>
</protein>
<dbReference type="AlphaFoldDB" id="A0A2S3URA7"/>